<protein>
    <submittedName>
        <fullName evidence="11">Protein kinase</fullName>
    </submittedName>
</protein>
<dbReference type="PROSITE" id="PS50011">
    <property type="entry name" value="PROTEIN_KINASE_DOM"/>
    <property type="match status" value="1"/>
</dbReference>
<dbReference type="GO" id="GO:0005634">
    <property type="term" value="C:nucleus"/>
    <property type="evidence" value="ECO:0007669"/>
    <property type="project" value="UniProtKB-SubCell"/>
</dbReference>
<evidence type="ECO:0000256" key="3">
    <source>
        <dbReference type="ARBA" id="ARBA00022527"/>
    </source>
</evidence>
<proteinExistence type="inferred from homology"/>
<dbReference type="Pfam" id="PF00069">
    <property type="entry name" value="Pkinase"/>
    <property type="match status" value="1"/>
</dbReference>
<evidence type="ECO:0000256" key="1">
    <source>
        <dbReference type="ARBA" id="ARBA00004123"/>
    </source>
</evidence>
<keyword evidence="7" id="KW-0067">ATP-binding</keyword>
<dbReference type="GO" id="GO:0004693">
    <property type="term" value="F:cyclin-dependent protein serine/threonine kinase activity"/>
    <property type="evidence" value="ECO:0007669"/>
    <property type="project" value="TreeGrafter"/>
</dbReference>
<keyword evidence="3" id="KW-0723">Serine/threonine-protein kinase</keyword>
<accession>S9U6M6</accession>
<feature type="domain" description="Protein kinase" evidence="10">
    <location>
        <begin position="62"/>
        <end position="355"/>
    </location>
</feature>
<dbReference type="EMBL" id="ATMH01007175">
    <property type="protein sequence ID" value="EPY24449.1"/>
    <property type="molecule type" value="Genomic_DNA"/>
</dbReference>
<comment type="similarity">
    <text evidence="2">Belongs to the protein kinase superfamily. CMGC Ser/Thr protein kinase family. CDC2/CDKX subfamily.</text>
</comment>
<dbReference type="AlphaFoldDB" id="S9U6M6"/>
<dbReference type="Gene3D" id="1.10.510.10">
    <property type="entry name" value="Transferase(Phosphotransferase) domain 1"/>
    <property type="match status" value="1"/>
</dbReference>
<comment type="subcellular location">
    <subcellularLocation>
        <location evidence="1">Nucleus</location>
    </subcellularLocation>
</comment>
<keyword evidence="8" id="KW-0539">Nucleus</keyword>
<evidence type="ECO:0000259" key="10">
    <source>
        <dbReference type="PROSITE" id="PS50011"/>
    </source>
</evidence>
<evidence type="ECO:0000313" key="13">
    <source>
        <dbReference type="Proteomes" id="UP000015354"/>
    </source>
</evidence>
<keyword evidence="4" id="KW-0808">Transferase</keyword>
<feature type="region of interest" description="Disordered" evidence="9">
    <location>
        <begin position="1"/>
        <end position="25"/>
    </location>
</feature>
<dbReference type="OrthoDB" id="4062651at2759"/>
<dbReference type="PANTHER" id="PTHR24056">
    <property type="entry name" value="CELL DIVISION PROTEIN KINASE"/>
    <property type="match status" value="1"/>
</dbReference>
<dbReference type="PROSITE" id="PS00108">
    <property type="entry name" value="PROTEIN_KINASE_ST"/>
    <property type="match status" value="1"/>
</dbReference>
<evidence type="ECO:0000256" key="5">
    <source>
        <dbReference type="ARBA" id="ARBA00022741"/>
    </source>
</evidence>
<dbReference type="SMART" id="SM00220">
    <property type="entry name" value="S_TKc"/>
    <property type="match status" value="1"/>
</dbReference>
<reference evidence="11" key="2">
    <citation type="submission" date="2013-03" db="EMBL/GenBank/DDBJ databases">
        <authorList>
            <person name="Motta M.C.M."/>
            <person name="Martins A.C.A."/>
            <person name="Preta C.M.C.C."/>
            <person name="Silva R."/>
            <person name="de Souza S.S."/>
            <person name="Klein C.C."/>
            <person name="de Almeida L.G.P."/>
            <person name="Cunha O.L."/>
            <person name="Colabardini A.C."/>
            <person name="Lima B.A."/>
            <person name="Machado C.R."/>
            <person name="Soares C.M.A."/>
            <person name="de Menezes C.B.A."/>
            <person name="Bartolomeu D.C."/>
            <person name="Grisard E.C."/>
            <person name="Fantinatti-Garboggini F."/>
            <person name="Rodrigues-Luiz G.F."/>
            <person name="Wagner G."/>
            <person name="Goldman G.H."/>
            <person name="Fietto J.L.R."/>
            <person name="Ciapina L.P."/>
            <person name="Brocchi M."/>
            <person name="Elias M.C."/>
            <person name="Goldman M.H.S."/>
            <person name="Sagot M.-F."/>
            <person name="Pereira M."/>
            <person name="Stoco P.H."/>
            <person name="Teixeira S.M.R."/>
            <person name="de Mendonca-Neto R.P."/>
            <person name="Maciel T.E.F."/>
            <person name="Mendes T.A.O."/>
            <person name="Urmenyi T.P."/>
            <person name="Teixeira M.M.G."/>
            <person name="de Camargo E.F.P."/>
            <person name="de Sousa W."/>
            <person name="Schenkman S."/>
            <person name="de Vasconcelos A.T.R."/>
        </authorList>
    </citation>
    <scope>NUCLEOTIDE SEQUENCE</scope>
</reference>
<sequence length="391" mass="44058">MKRSRDASVDSADEVLRQANKDSAQEKYGKEVLTSFGEVARCASQDGRVECITSLEKLNERYRSLVKVGEGTFGEVFIVYDTVRETYLTMKKLKRLFHTVGGTMAGVHMTTFREISLLSTISHPNIVRLLDVHVIAEGWLVVLFPIVAHDLVTLREWPGGLRRRLSVAAVKCVLRQLLEAVAHLHRHKVLHRDIKANNVMVGHDGVVKLIDFGWARYRPTTGKMTGPPCILSMRAPELLVGKHNERNYDLAVDIWSCGCLLFNLLTDGQPFVRAHCVADALTCIVDWLGSPPARSHTYYGPKVAVHVEQGRVNTFSQRCSALFMQKPEQEFLQMLLQWEPSQRPAAKDLLAHEWFTMAPLPCRPSELPVPPCSTYGWLEKQRRKQAAAGPQ</sequence>
<evidence type="ECO:0000256" key="2">
    <source>
        <dbReference type="ARBA" id="ARBA00006485"/>
    </source>
</evidence>
<name>S9U6M6_9TRYP</name>
<comment type="caution">
    <text evidence="11">The sequence shown here is derived from an EMBL/GenBank/DDBJ whole genome shotgun (WGS) entry which is preliminary data.</text>
</comment>
<evidence type="ECO:0000313" key="11">
    <source>
        <dbReference type="EMBL" id="EPY24449.1"/>
    </source>
</evidence>
<evidence type="ECO:0000313" key="12">
    <source>
        <dbReference type="EMBL" id="EPY29496.1"/>
    </source>
</evidence>
<dbReference type="InterPro" id="IPR050108">
    <property type="entry name" value="CDK"/>
</dbReference>
<reference evidence="11 13" key="1">
    <citation type="journal article" date="2013" name="PLoS ONE">
        <title>Predicting the Proteins of Angomonas deanei, Strigomonas culicis and Their Respective Endosymbionts Reveals New Aspects of the Trypanosomatidae Family.</title>
        <authorList>
            <person name="Motta M.C."/>
            <person name="Martins A.C."/>
            <person name="de Souza S.S."/>
            <person name="Catta-Preta C.M."/>
            <person name="Silva R."/>
            <person name="Klein C.C."/>
            <person name="de Almeida L.G."/>
            <person name="de Lima Cunha O."/>
            <person name="Ciapina L.P."/>
            <person name="Brocchi M."/>
            <person name="Colabardini A.C."/>
            <person name="de Araujo Lima B."/>
            <person name="Machado C.R."/>
            <person name="de Almeida Soares C.M."/>
            <person name="Probst C.M."/>
            <person name="de Menezes C.B."/>
            <person name="Thompson C.E."/>
            <person name="Bartholomeu D.C."/>
            <person name="Gradia D.F."/>
            <person name="Pavoni D.P."/>
            <person name="Grisard E.C."/>
            <person name="Fantinatti-Garboggini F."/>
            <person name="Marchini F.K."/>
            <person name="Rodrigues-Luiz G.F."/>
            <person name="Wagner G."/>
            <person name="Goldman G.H."/>
            <person name="Fietto J.L."/>
            <person name="Elias M.C."/>
            <person name="Goldman M.H."/>
            <person name="Sagot M.F."/>
            <person name="Pereira M."/>
            <person name="Stoco P.H."/>
            <person name="de Mendonca-Neto R.P."/>
            <person name="Teixeira S.M."/>
            <person name="Maciel T.E."/>
            <person name="de Oliveira Mendes T.A."/>
            <person name="Urmenyi T.P."/>
            <person name="de Souza W."/>
            <person name="Schenkman S."/>
            <person name="de Vasconcelos A.T."/>
        </authorList>
    </citation>
    <scope>NUCLEOTIDE SEQUENCE [LARGE SCALE GENOMIC DNA]</scope>
</reference>
<keyword evidence="13" id="KW-1185">Reference proteome</keyword>
<evidence type="ECO:0000256" key="8">
    <source>
        <dbReference type="ARBA" id="ARBA00023242"/>
    </source>
</evidence>
<dbReference type="PANTHER" id="PTHR24056:SF233">
    <property type="entry name" value="CYCLIN-DEPENDENT KINASE 9"/>
    <property type="match status" value="1"/>
</dbReference>
<dbReference type="Proteomes" id="UP000015354">
    <property type="component" value="Unassembled WGS sequence"/>
</dbReference>
<keyword evidence="6 11" id="KW-0418">Kinase</keyword>
<dbReference type="GO" id="GO:0005524">
    <property type="term" value="F:ATP binding"/>
    <property type="evidence" value="ECO:0007669"/>
    <property type="project" value="UniProtKB-KW"/>
</dbReference>
<evidence type="ECO:0000256" key="4">
    <source>
        <dbReference type="ARBA" id="ARBA00022679"/>
    </source>
</evidence>
<keyword evidence="5" id="KW-0547">Nucleotide-binding</keyword>
<gene>
    <name evidence="12" type="ORF">STCU_04525</name>
    <name evidence="11" type="ORF">STCU_07175</name>
</gene>
<organism evidence="11 13">
    <name type="scientific">Strigomonas culicis</name>
    <dbReference type="NCBI Taxonomy" id="28005"/>
    <lineage>
        <taxon>Eukaryota</taxon>
        <taxon>Discoba</taxon>
        <taxon>Euglenozoa</taxon>
        <taxon>Kinetoplastea</taxon>
        <taxon>Metakinetoplastina</taxon>
        <taxon>Trypanosomatida</taxon>
        <taxon>Trypanosomatidae</taxon>
        <taxon>Strigomonadinae</taxon>
        <taxon>Strigomonas</taxon>
    </lineage>
</organism>
<dbReference type="InterPro" id="IPR008271">
    <property type="entry name" value="Ser/Thr_kinase_AS"/>
</dbReference>
<dbReference type="EMBL" id="ATMH01004525">
    <property type="protein sequence ID" value="EPY29496.1"/>
    <property type="molecule type" value="Genomic_DNA"/>
</dbReference>
<dbReference type="SUPFAM" id="SSF56112">
    <property type="entry name" value="Protein kinase-like (PK-like)"/>
    <property type="match status" value="1"/>
</dbReference>
<dbReference type="Gene3D" id="3.30.200.20">
    <property type="entry name" value="Phosphorylase Kinase, domain 1"/>
    <property type="match status" value="1"/>
</dbReference>
<dbReference type="InterPro" id="IPR011009">
    <property type="entry name" value="Kinase-like_dom_sf"/>
</dbReference>
<dbReference type="InterPro" id="IPR000719">
    <property type="entry name" value="Prot_kinase_dom"/>
</dbReference>
<evidence type="ECO:0000256" key="7">
    <source>
        <dbReference type="ARBA" id="ARBA00022840"/>
    </source>
</evidence>
<evidence type="ECO:0000256" key="9">
    <source>
        <dbReference type="SAM" id="MobiDB-lite"/>
    </source>
</evidence>
<evidence type="ECO:0000256" key="6">
    <source>
        <dbReference type="ARBA" id="ARBA00022777"/>
    </source>
</evidence>